<dbReference type="SUPFAM" id="SSF49410">
    <property type="entry name" value="Alpha-macroglobulin receptor domain"/>
    <property type="match status" value="1"/>
</dbReference>
<dbReference type="InterPro" id="IPR009048">
    <property type="entry name" value="A-macroglobulin_rcpt-bd"/>
</dbReference>
<dbReference type="Gene3D" id="1.50.10.20">
    <property type="match status" value="1"/>
</dbReference>
<name>A0A811K128_BURXY</name>
<feature type="region of interest" description="Disordered" evidence="8">
    <location>
        <begin position="28"/>
        <end position="47"/>
    </location>
</feature>
<keyword evidence="14" id="KW-1185">Reference proteome</keyword>
<evidence type="ECO:0000256" key="1">
    <source>
        <dbReference type="ARBA" id="ARBA00010952"/>
    </source>
</evidence>
<dbReference type="InterPro" id="IPR050473">
    <property type="entry name" value="A2M/Complement_sys"/>
</dbReference>
<dbReference type="Pfam" id="PF00207">
    <property type="entry name" value="A2M"/>
    <property type="match status" value="1"/>
</dbReference>
<proteinExistence type="inferred from homology"/>
<feature type="compositionally biased region" description="Polar residues" evidence="8">
    <location>
        <begin position="1577"/>
        <end position="1593"/>
    </location>
</feature>
<dbReference type="GO" id="GO:0005615">
    <property type="term" value="C:extracellular space"/>
    <property type="evidence" value="ECO:0007669"/>
    <property type="project" value="InterPro"/>
</dbReference>
<dbReference type="PROSITE" id="PS00477">
    <property type="entry name" value="ALPHA_2_MACROGLOBULIN"/>
    <property type="match status" value="1"/>
</dbReference>
<keyword evidence="3" id="KW-1015">Disulfide bond</keyword>
<feature type="domain" description="Alpha-2-macroglobulin" evidence="11">
    <location>
        <begin position="846"/>
        <end position="936"/>
    </location>
</feature>
<dbReference type="Gene3D" id="2.60.40.1940">
    <property type="match status" value="1"/>
</dbReference>
<keyword evidence="2 9" id="KW-0732">Signal</keyword>
<dbReference type="Pfam" id="PF07703">
    <property type="entry name" value="A2M_BRD"/>
    <property type="match status" value="1"/>
</dbReference>
<gene>
    <name evidence="13" type="ORF">BXYJ_LOCUS1131</name>
</gene>
<dbReference type="Pfam" id="PF07678">
    <property type="entry name" value="TED_complement"/>
    <property type="match status" value="1"/>
</dbReference>
<dbReference type="SMART" id="SM01360">
    <property type="entry name" value="A2M"/>
    <property type="match status" value="1"/>
</dbReference>
<evidence type="ECO:0000259" key="10">
    <source>
        <dbReference type="SMART" id="SM01359"/>
    </source>
</evidence>
<evidence type="ECO:0000259" key="11">
    <source>
        <dbReference type="SMART" id="SM01360"/>
    </source>
</evidence>
<evidence type="ECO:0000256" key="6">
    <source>
        <dbReference type="ARBA" id="ARBA00063781"/>
    </source>
</evidence>
<dbReference type="OrthoDB" id="9998011at2759"/>
<feature type="region of interest" description="Disordered" evidence="8">
    <location>
        <begin position="1564"/>
        <end position="1593"/>
    </location>
</feature>
<feature type="domain" description="Alpha-macroglobulin receptor-binding" evidence="12">
    <location>
        <begin position="1464"/>
        <end position="1553"/>
    </location>
</feature>
<keyword evidence="4" id="KW-0325">Glycoprotein</keyword>
<dbReference type="FunFam" id="2.60.40.1930:FF:000001">
    <property type="entry name" value="CD109 isoform 3"/>
    <property type="match status" value="1"/>
</dbReference>
<feature type="domain" description="Alpha-2-macroglobulin bait region" evidence="10">
    <location>
        <begin position="531"/>
        <end position="667"/>
    </location>
</feature>
<dbReference type="EMBL" id="CAJFCV020000001">
    <property type="protein sequence ID" value="CAG9083278.1"/>
    <property type="molecule type" value="Genomic_DNA"/>
</dbReference>
<dbReference type="Pfam" id="PF17791">
    <property type="entry name" value="MG3"/>
    <property type="match status" value="1"/>
</dbReference>
<dbReference type="InterPro" id="IPR008930">
    <property type="entry name" value="Terpenoid_cyclase/PrenylTrfase"/>
</dbReference>
<dbReference type="SMART" id="SM01359">
    <property type="entry name" value="A2M_N_2"/>
    <property type="match status" value="1"/>
</dbReference>
<reference evidence="13" key="1">
    <citation type="submission" date="2020-09" db="EMBL/GenBank/DDBJ databases">
        <authorList>
            <person name="Kikuchi T."/>
        </authorList>
    </citation>
    <scope>NUCLEOTIDE SEQUENCE</scope>
    <source>
        <strain evidence="13">Ka4C1</strain>
    </source>
</reference>
<evidence type="ECO:0000256" key="8">
    <source>
        <dbReference type="SAM" id="MobiDB-lite"/>
    </source>
</evidence>
<dbReference type="InterPro" id="IPR011626">
    <property type="entry name" value="Alpha-macroglobulin_TED"/>
</dbReference>
<comment type="function">
    <text evidence="5">Binds covalently through a thioester bond to the pathogen surface resulting in pathogen clearance.</text>
</comment>
<comment type="subunit">
    <text evidence="6">Heterodimer of a TEP1-N chain and an TEP1-C chain non-covalently linked. Forms a complex composed of TEP1-N and TEP1-C heterodimer, LRIM1 and APL1C; the interaction stabilizes TEP1-N and TEP1-C heterodimer, prevents its binding to tissues while circulating in the hemolymph and protects the thioester bond from hydrolysis. Mature TEP1 and to a lesser extent full-length TEP1 interact with SPCLIP1; the interaction is induced by microbial infection.</text>
</comment>
<evidence type="ECO:0000313" key="13">
    <source>
        <dbReference type="EMBL" id="CAD5208895.1"/>
    </source>
</evidence>
<evidence type="ECO:0000256" key="5">
    <source>
        <dbReference type="ARBA" id="ARBA00057615"/>
    </source>
</evidence>
<dbReference type="SMART" id="SM01361">
    <property type="entry name" value="A2M_recep"/>
    <property type="match status" value="1"/>
</dbReference>
<feature type="signal peptide" evidence="9">
    <location>
        <begin position="1"/>
        <end position="23"/>
    </location>
</feature>
<dbReference type="Gene3D" id="2.60.40.2950">
    <property type="match status" value="1"/>
</dbReference>
<comment type="caution">
    <text evidence="13">The sequence shown here is derived from an EMBL/GenBank/DDBJ whole genome shotgun (WGS) entry which is preliminary data.</text>
</comment>
<dbReference type="Proteomes" id="UP000582659">
    <property type="component" value="Unassembled WGS sequence"/>
</dbReference>
<dbReference type="SMR" id="A0A811K128"/>
<dbReference type="Pfam" id="PF01835">
    <property type="entry name" value="MG2"/>
    <property type="match status" value="1"/>
</dbReference>
<dbReference type="InterPro" id="IPR041555">
    <property type="entry name" value="MG3"/>
</dbReference>
<dbReference type="Gene3D" id="2.20.130.20">
    <property type="match status" value="1"/>
</dbReference>
<evidence type="ECO:0000256" key="4">
    <source>
        <dbReference type="ARBA" id="ARBA00023180"/>
    </source>
</evidence>
<dbReference type="SMART" id="SM01419">
    <property type="entry name" value="Thiol-ester_cl"/>
    <property type="match status" value="1"/>
</dbReference>
<dbReference type="InterPro" id="IPR013783">
    <property type="entry name" value="Ig-like_fold"/>
</dbReference>
<sequence length="1593" mass="178293">MLLRKGGPIPWAILFLVVQGALAQDLDVQDPDSTPIPSPSRSSGHSEVDLVGQVTEFDELTTTAVPKTYAGSYIIIAPKIARPGLPYSVSVNILKSLEEDHIVRVEIRNSKNETFGARVVNNVKTGVPQTVSIENLSKDGLLEGEEYKVYVRAENLASRIIFEDEKPIEFSGKFLSGFVQTDKAIYKPGATVFYRVVVVTPDLKPYKGKITLKIQDPAQNVINQLEDKVLVKGVFSNQLELASDPPLGEWMMIVETESGMKFEKGFTVEKYVLPKFEVNIRTPSFITVNDDLSVLIDAKYTYGKGVSGKAKVILELPFNRWHHTLPVLLNDEKVKENVETQQESTIERTVKLNSMGEATVVFTNEELRKHKLVMDYGGSTVRILATVTEDLTDIQRNGTAQIVAYRHDVQLEVEKQGDNFKPGLSYNVIVALKQMDSTPVKANVPRRVQVTTFYDYPYDPSASNQHEDKDVKVLDLDAHGTYVLTLQPPINCTSARIEAHYDREGKDNFTNALIYTSLYVDAAKSPSNSFIQLLVDNEGAVEAGKTLSFSVKSTETLQTISYQVIARGSIVLSQEQSMNGDLVTVTFTTTPQMAPSARLVVYAIRPDNKEVLVDAMDFKVEGLFRNDVTLNIDKQLAEPGESVKFTVKADSDSYVGLLAVDQSVLLLKSGNDITKDMVEQDIQEYDTTRAGGYRYWESDAFGPRKKRSVWYPWWGVGGKDSKSIFENAGLVVLTDTFLFHEPEPIRLLEQSLQAAPNAAVFFDARSAQDNVIQVRKDFPETWIWAETLATGQKRSKDLTFSDSPTFLGKRFRNLKKIGLAAASANLAVTKIFENPMIKVRREFPETFIWTNLTSETGEAVYQATVPDTITSWVASAFAISDQSGLGVSPNTAKLKVFRPFFIRLNLPYSVKRGEKFALQVLVFNYLESEQDVAVTLKRNAASGFNFLEKDSSGLEKKDQSDKASNVAYVSVPGGGISKAVYFPIVLTEIGQIKLHVVAQADHAADAVEELLTVEPEGYRVDRNVPMAIDLSANGTVQKTIKMDFPSDAIEGSKKARIDVIGDIMGPVLSNLDKLVRMPFGCGEQNMLNFVPNIVVLRYLRATQKNSPAMETKLARFIEAGYQRELTYKRDDNSFSAFGQSDNHGSTWLTAFVVRSFKQAQPYVYIQNEILQQAIAFLNSQQNQENGAFAERGEVHHKDMQGGAADGGYPLTAYVTVALLENNIKNEKAITYLEQHLQDVKEDPYALAVAAYALHLADSAKKDEAFEMMESLKIEESDGSSHWALAPQSSRKARDTTKYFYQARPVDVEMTAYSLLTYMLRNEMNKALPLVRWLTSQRNSQGGFSSTQDTVMALQAMGSYAEKAYTNDFSLQLSLANGPDLQNFTISSDNSMVLQSYELINFDEPIELEANGNGMAFIQVQFSYHRQVFKEDVPFYCSKDLREVRGGNRMQLELCCNYTRPNSRSNMAVAEIEALSGYKFDNEEMNKLTSIKDLQRVELEKDDTRMNIYFNPIGDVPVCLSLYSDMVYQIADQKPAQISLFDYYDPELQMKTTYAVRQSRSLQDSCPDCWPSEEDSRSQSLNRQSFASRTNDTR</sequence>
<evidence type="ECO:0000256" key="3">
    <source>
        <dbReference type="ARBA" id="ARBA00023157"/>
    </source>
</evidence>
<dbReference type="EMBL" id="CAJFDI010000001">
    <property type="protein sequence ID" value="CAD5208895.1"/>
    <property type="molecule type" value="Genomic_DNA"/>
</dbReference>
<dbReference type="InterPro" id="IPR011625">
    <property type="entry name" value="A2M_N_BRD"/>
</dbReference>
<dbReference type="Gene3D" id="2.60.120.1540">
    <property type="match status" value="1"/>
</dbReference>
<dbReference type="Pfam" id="PF07677">
    <property type="entry name" value="A2M_recep"/>
    <property type="match status" value="1"/>
</dbReference>
<dbReference type="CDD" id="cd02897">
    <property type="entry name" value="A2M_2"/>
    <property type="match status" value="1"/>
</dbReference>
<dbReference type="InterPro" id="IPR019742">
    <property type="entry name" value="MacrogloblnA2_CS"/>
</dbReference>
<accession>A0A811K128</accession>
<organism evidence="13 14">
    <name type="scientific">Bursaphelenchus xylophilus</name>
    <name type="common">Pinewood nematode worm</name>
    <name type="synonym">Aphelenchoides xylophilus</name>
    <dbReference type="NCBI Taxonomy" id="6326"/>
    <lineage>
        <taxon>Eukaryota</taxon>
        <taxon>Metazoa</taxon>
        <taxon>Ecdysozoa</taxon>
        <taxon>Nematoda</taxon>
        <taxon>Chromadorea</taxon>
        <taxon>Rhabditida</taxon>
        <taxon>Tylenchina</taxon>
        <taxon>Tylenchomorpha</taxon>
        <taxon>Aphelenchoidea</taxon>
        <taxon>Aphelenchoididae</taxon>
        <taxon>Bursaphelenchus</taxon>
    </lineage>
</organism>
<dbReference type="PANTHER" id="PTHR11412:SF175">
    <property type="entry name" value="TEP (THIOLESTER CONTAINING PROTEIN)"/>
    <property type="match status" value="1"/>
</dbReference>
<protein>
    <recommendedName>
        <fullName evidence="7">TEP1-F</fullName>
    </recommendedName>
</protein>
<dbReference type="GO" id="GO:0004866">
    <property type="term" value="F:endopeptidase inhibitor activity"/>
    <property type="evidence" value="ECO:0007669"/>
    <property type="project" value="InterPro"/>
</dbReference>
<dbReference type="SUPFAM" id="SSF48239">
    <property type="entry name" value="Terpenoid cyclases/Protein prenyltransferases"/>
    <property type="match status" value="1"/>
</dbReference>
<dbReference type="InterPro" id="IPR041813">
    <property type="entry name" value="A2M_TED"/>
</dbReference>
<dbReference type="Gene3D" id="2.60.40.10">
    <property type="entry name" value="Immunoglobulins"/>
    <property type="match status" value="2"/>
</dbReference>
<dbReference type="Gene3D" id="2.60.40.690">
    <property type="entry name" value="Alpha-macroglobulin, receptor-binding domain"/>
    <property type="match status" value="1"/>
</dbReference>
<dbReference type="Gene3D" id="2.60.40.1930">
    <property type="match status" value="2"/>
</dbReference>
<dbReference type="InterPro" id="IPR036595">
    <property type="entry name" value="A-macroglobulin_rcpt-bd_sf"/>
</dbReference>
<dbReference type="Gene3D" id="6.20.50.160">
    <property type="match status" value="1"/>
</dbReference>
<evidence type="ECO:0000256" key="9">
    <source>
        <dbReference type="SAM" id="SignalP"/>
    </source>
</evidence>
<evidence type="ECO:0000313" key="14">
    <source>
        <dbReference type="Proteomes" id="UP000659654"/>
    </source>
</evidence>
<dbReference type="InterPro" id="IPR001599">
    <property type="entry name" value="Macroglobln_a2"/>
</dbReference>
<evidence type="ECO:0000259" key="12">
    <source>
        <dbReference type="SMART" id="SM01361"/>
    </source>
</evidence>
<dbReference type="PANTHER" id="PTHR11412">
    <property type="entry name" value="MACROGLOBULIN / COMPLEMENT"/>
    <property type="match status" value="1"/>
</dbReference>
<evidence type="ECO:0000256" key="7">
    <source>
        <dbReference type="ARBA" id="ARBA00078071"/>
    </source>
</evidence>
<dbReference type="FunFam" id="1.50.10.20:FF:000001">
    <property type="entry name" value="CD109 isoform 1"/>
    <property type="match status" value="1"/>
</dbReference>
<evidence type="ECO:0000256" key="2">
    <source>
        <dbReference type="ARBA" id="ARBA00022729"/>
    </source>
</evidence>
<dbReference type="Proteomes" id="UP000659654">
    <property type="component" value="Unassembled WGS sequence"/>
</dbReference>
<dbReference type="InterPro" id="IPR047565">
    <property type="entry name" value="Alpha-macroglob_thiol-ester_cl"/>
</dbReference>
<dbReference type="InterPro" id="IPR002890">
    <property type="entry name" value="MG2"/>
</dbReference>
<comment type="similarity">
    <text evidence="1">Belongs to the protease inhibitor I39 (alpha-2-macroglobulin) family.</text>
</comment>
<feature type="chain" id="PRO_5036220849" description="TEP1-F" evidence="9">
    <location>
        <begin position="24"/>
        <end position="1593"/>
    </location>
</feature>